<dbReference type="InterPro" id="IPR003439">
    <property type="entry name" value="ABC_transporter-like_ATP-bd"/>
</dbReference>
<dbReference type="RefSeq" id="WP_028386274.1">
    <property type="nucleotide sequence ID" value="NZ_CAAAHN010000013.1"/>
</dbReference>
<evidence type="ECO:0000313" key="1">
    <source>
        <dbReference type="EMBL" id="KTC98795.1"/>
    </source>
</evidence>
<sequence>MSDAIIIDVKNLRKSFDERVVVNDINLSVRRGEVFGFLGPNGSGKTTTIRMLCGLLTPDGGSGHCLGFDIRTQSENIRMHVGYMTQKFSLYTDLSVEENLRFVARIFGVDNREARIRDTLEDLGLFERRHQLTRHLSGGWKQRLALSACLLHNPDVLLLDEPTAGVDPIARREFWDKIHALSERGVTVFVSTHYMDEAERCTRLAYLAYGDLIVTGTVDEVIAQTELVTWAISGRVTTALLQAVRQIAGVAQAALFGSRIHVSGYEATTLEPVLHAFASTHKVSIERVPSSLEDAFISLVRASQGEKH</sequence>
<protein>
    <submittedName>
        <fullName evidence="1">Putative fused transporter subunits of ABC superfamily: ATP-binding component</fullName>
    </submittedName>
</protein>
<dbReference type="Proteomes" id="UP000054785">
    <property type="component" value="Unassembled WGS sequence"/>
</dbReference>
<dbReference type="AlphaFoldDB" id="A0A0W0TTQ4"/>
<dbReference type="PATRIC" id="fig|45065.4.peg.1608"/>
<dbReference type="InterPro" id="IPR003593">
    <property type="entry name" value="AAA+_ATPase"/>
</dbReference>
<organism evidence="1 2">
    <name type="scientific">Legionella geestiana</name>
    <dbReference type="NCBI Taxonomy" id="45065"/>
    <lineage>
        <taxon>Bacteria</taxon>
        <taxon>Pseudomonadati</taxon>
        <taxon>Pseudomonadota</taxon>
        <taxon>Gammaproteobacteria</taxon>
        <taxon>Legionellales</taxon>
        <taxon>Legionellaceae</taxon>
        <taxon>Legionella</taxon>
    </lineage>
</organism>
<dbReference type="GO" id="GO:0016887">
    <property type="term" value="F:ATP hydrolysis activity"/>
    <property type="evidence" value="ECO:0007669"/>
    <property type="project" value="InterPro"/>
</dbReference>
<keyword evidence="1" id="KW-0067">ATP-binding</keyword>
<dbReference type="EMBL" id="LNYC01000056">
    <property type="protein sequence ID" value="KTC98795.1"/>
    <property type="molecule type" value="Genomic_DNA"/>
</dbReference>
<name>A0A0W0TTQ4_9GAMM</name>
<dbReference type="InterPro" id="IPR027417">
    <property type="entry name" value="P-loop_NTPase"/>
</dbReference>
<proteinExistence type="predicted"/>
<comment type="caution">
    <text evidence="1">The sequence shown here is derived from an EMBL/GenBank/DDBJ whole genome shotgun (WGS) entry which is preliminary data.</text>
</comment>
<dbReference type="InterPro" id="IPR017871">
    <property type="entry name" value="ABC_transporter-like_CS"/>
</dbReference>
<gene>
    <name evidence="1" type="ORF">Lgee_1484</name>
</gene>
<evidence type="ECO:0000313" key="2">
    <source>
        <dbReference type="Proteomes" id="UP000054785"/>
    </source>
</evidence>
<dbReference type="PROSITE" id="PS00211">
    <property type="entry name" value="ABC_TRANSPORTER_1"/>
    <property type="match status" value="1"/>
</dbReference>
<dbReference type="SMART" id="SM00382">
    <property type="entry name" value="AAA"/>
    <property type="match status" value="1"/>
</dbReference>
<dbReference type="Pfam" id="PF00005">
    <property type="entry name" value="ABC_tran"/>
    <property type="match status" value="1"/>
</dbReference>
<keyword evidence="1" id="KW-0547">Nucleotide-binding</keyword>
<dbReference type="Gene3D" id="3.40.50.300">
    <property type="entry name" value="P-loop containing nucleotide triphosphate hydrolases"/>
    <property type="match status" value="1"/>
</dbReference>
<reference evidence="1 2" key="1">
    <citation type="submission" date="2015-11" db="EMBL/GenBank/DDBJ databases">
        <title>Genomic analysis of 38 Legionella species identifies large and diverse effector repertoires.</title>
        <authorList>
            <person name="Burstein D."/>
            <person name="Amaro F."/>
            <person name="Zusman T."/>
            <person name="Lifshitz Z."/>
            <person name="Cohen O."/>
            <person name="Gilbert J.A."/>
            <person name="Pupko T."/>
            <person name="Shuman H.A."/>
            <person name="Segal G."/>
        </authorList>
    </citation>
    <scope>NUCLEOTIDE SEQUENCE [LARGE SCALE GENOMIC DNA]</scope>
    <source>
        <strain evidence="1 2">ATCC 49504</strain>
    </source>
</reference>
<dbReference type="GO" id="GO:0005524">
    <property type="term" value="F:ATP binding"/>
    <property type="evidence" value="ECO:0007669"/>
    <property type="project" value="UniProtKB-KW"/>
</dbReference>
<dbReference type="OrthoDB" id="9805029at2"/>
<dbReference type="PROSITE" id="PS50893">
    <property type="entry name" value="ABC_TRANSPORTER_2"/>
    <property type="match status" value="1"/>
</dbReference>
<dbReference type="CDD" id="cd03230">
    <property type="entry name" value="ABC_DR_subfamily_A"/>
    <property type="match status" value="1"/>
</dbReference>
<accession>A0A0W0TTQ4</accession>
<dbReference type="STRING" id="45065.Lgee_1484"/>
<dbReference type="PANTHER" id="PTHR43038">
    <property type="entry name" value="ATP-BINDING CASSETTE, SUB-FAMILY H, MEMBER 1"/>
    <property type="match status" value="1"/>
</dbReference>
<dbReference type="SUPFAM" id="SSF52540">
    <property type="entry name" value="P-loop containing nucleoside triphosphate hydrolases"/>
    <property type="match status" value="1"/>
</dbReference>
<dbReference type="PANTHER" id="PTHR43038:SF3">
    <property type="entry name" value="ABC TRANSPORTER G FAMILY MEMBER 20 ISOFORM X1"/>
    <property type="match status" value="1"/>
</dbReference>
<keyword evidence="2" id="KW-1185">Reference proteome</keyword>